<name>A0A9Q0BBW3_9HYPO</name>
<dbReference type="EMBL" id="JAGIXG020000067">
    <property type="protein sequence ID" value="KAI6778474.1"/>
    <property type="molecule type" value="Genomic_DNA"/>
</dbReference>
<evidence type="ECO:0000313" key="4">
    <source>
        <dbReference type="Proteomes" id="UP001055219"/>
    </source>
</evidence>
<keyword evidence="2" id="KW-0472">Membrane</keyword>
<dbReference type="GeneID" id="75826889"/>
<accession>A0A9Q0BBW3</accession>
<keyword evidence="2" id="KW-0812">Transmembrane</keyword>
<reference evidence="3" key="1">
    <citation type="journal article" date="2021" name="J Fungi (Basel)">
        <title>Genomic and Metabolomic Analyses of the Marine Fungus Emericellopsis cladophorae: Insights into Saltwater Adaptability Mechanisms and Its Biosynthetic Potential.</title>
        <authorList>
            <person name="Goncalves M.F.M."/>
            <person name="Hilario S."/>
            <person name="Van de Peer Y."/>
            <person name="Esteves A.C."/>
            <person name="Alves A."/>
        </authorList>
    </citation>
    <scope>NUCLEOTIDE SEQUENCE</scope>
    <source>
        <strain evidence="3">MUM 19.33</strain>
    </source>
</reference>
<feature type="transmembrane region" description="Helical" evidence="2">
    <location>
        <begin position="12"/>
        <end position="33"/>
    </location>
</feature>
<gene>
    <name evidence="3" type="ORF">J7T54_000369</name>
</gene>
<evidence type="ECO:0000256" key="1">
    <source>
        <dbReference type="SAM" id="Coils"/>
    </source>
</evidence>
<reference evidence="3" key="2">
    <citation type="submission" date="2022-07" db="EMBL/GenBank/DDBJ databases">
        <authorList>
            <person name="Goncalves M.F.M."/>
            <person name="Hilario S."/>
            <person name="Van De Peer Y."/>
            <person name="Esteves A.C."/>
            <person name="Alves A."/>
        </authorList>
    </citation>
    <scope>NUCLEOTIDE SEQUENCE</scope>
    <source>
        <strain evidence="3">MUM 19.33</strain>
    </source>
</reference>
<keyword evidence="2" id="KW-1133">Transmembrane helix</keyword>
<evidence type="ECO:0000256" key="2">
    <source>
        <dbReference type="SAM" id="Phobius"/>
    </source>
</evidence>
<sequence>MTDLAGTPPGPAIAVTLLLTASSVAAYHILIFYKLFSNGADPHQEDTQGATNPEDAIFDDPVLAKAFAQDLHHELSTLATKHVKLQIQKNKTVSTAKLYEARTIRLAAYLKHTKEKYKSLKKASAASTGPRTDDSQYLLELMDYVENIRENYDTLLQAYTVLRQAARQIQEENATVREALPSSTNDLTSTAPSLLEEIKNQIMARLKTENEAYIAQIQKLTAEKQEWKEERTALREAMDSMLHDSTLSHVGDEAYYADESWLSDGQNGSTSHDGNLATELQDAIGNEWTSEDGLRETD</sequence>
<dbReference type="OrthoDB" id="10359605at2759"/>
<dbReference type="RefSeq" id="XP_051359330.1">
    <property type="nucleotide sequence ID" value="XM_051509677.1"/>
</dbReference>
<evidence type="ECO:0000313" key="3">
    <source>
        <dbReference type="EMBL" id="KAI6778474.1"/>
    </source>
</evidence>
<proteinExistence type="predicted"/>
<comment type="caution">
    <text evidence="3">The sequence shown here is derived from an EMBL/GenBank/DDBJ whole genome shotgun (WGS) entry which is preliminary data.</text>
</comment>
<feature type="coiled-coil region" evidence="1">
    <location>
        <begin position="203"/>
        <end position="244"/>
    </location>
</feature>
<dbReference type="Proteomes" id="UP001055219">
    <property type="component" value="Unassembled WGS sequence"/>
</dbReference>
<keyword evidence="4" id="KW-1185">Reference proteome</keyword>
<keyword evidence="1" id="KW-0175">Coiled coil</keyword>
<protein>
    <submittedName>
        <fullName evidence="3">Uncharacterized protein</fullName>
    </submittedName>
</protein>
<dbReference type="AlphaFoldDB" id="A0A9Q0BBW3"/>
<organism evidence="3 4">
    <name type="scientific">Emericellopsis cladophorae</name>
    <dbReference type="NCBI Taxonomy" id="2686198"/>
    <lineage>
        <taxon>Eukaryota</taxon>
        <taxon>Fungi</taxon>
        <taxon>Dikarya</taxon>
        <taxon>Ascomycota</taxon>
        <taxon>Pezizomycotina</taxon>
        <taxon>Sordariomycetes</taxon>
        <taxon>Hypocreomycetidae</taxon>
        <taxon>Hypocreales</taxon>
        <taxon>Bionectriaceae</taxon>
        <taxon>Emericellopsis</taxon>
    </lineage>
</organism>